<sequence length="376" mass="41949">MRVSVISYDLSHNCLGRAYLMAKLVEPNHEVEILGPTLGDGIWGPVKDEFDYKSIGTDMRIFDSKKLVERSFQKVTGDVIYASKPRMSSYGTALFNRFQRDIPVILDIDDWETGFRHEWFGTIHRYPLGLINLLDLNSFYYTKFLEKYSAAADAITVSNSFLQDKFGGTVIPHVRDTDKFDPKKYDKFETRSDLGLPLDKKIIMFSGTPLPHKGVHDLVKAVRDLPSDDVVTVIVGADQSEYTAKLSNLGGESVIIRGQQPFSEIPKWISTADVIAIPQRESASNGQIPAKVFDAMAMGKPIVASNMSDLDRILDECGIVIEPGSLHQLSDAIESLTDNPEYAAKLGENARTKCIEEYSYQATAPVIDKIVREVAD</sequence>
<dbReference type="PANTHER" id="PTHR12526">
    <property type="entry name" value="GLYCOSYLTRANSFERASE"/>
    <property type="match status" value="1"/>
</dbReference>
<evidence type="ECO:0000313" key="2">
    <source>
        <dbReference type="EMBL" id="RYJ08637.1"/>
    </source>
</evidence>
<evidence type="ECO:0000313" key="3">
    <source>
        <dbReference type="Proteomes" id="UP000294028"/>
    </source>
</evidence>
<dbReference type="GO" id="GO:0016757">
    <property type="term" value="F:glycosyltransferase activity"/>
    <property type="evidence" value="ECO:0007669"/>
    <property type="project" value="InterPro"/>
</dbReference>
<protein>
    <submittedName>
        <fullName evidence="2">Glycosyltransferase</fullName>
    </submittedName>
</protein>
<keyword evidence="2" id="KW-0808">Transferase</keyword>
<dbReference type="Proteomes" id="UP000294028">
    <property type="component" value="Unassembled WGS sequence"/>
</dbReference>
<dbReference type="SUPFAM" id="SSF53756">
    <property type="entry name" value="UDP-Glycosyltransferase/glycogen phosphorylase"/>
    <property type="match status" value="1"/>
</dbReference>
<name>A0A482T6W1_9EURY</name>
<evidence type="ECO:0000259" key="1">
    <source>
        <dbReference type="Pfam" id="PF00534"/>
    </source>
</evidence>
<accession>A0A482T6W1</accession>
<dbReference type="PANTHER" id="PTHR12526:SF600">
    <property type="entry name" value="GLYCOSYL TRANSFERASE GROUP 1"/>
    <property type="match status" value="1"/>
</dbReference>
<reference evidence="2 3" key="1">
    <citation type="submission" date="2018-12" db="EMBL/GenBank/DDBJ databases">
        <title>Genome analysis provides insights into bioremediation potentialities of Halogeometricum borinquense strain N11.</title>
        <authorList>
            <person name="Najjari A."/>
            <person name="Youssef N."/>
            <person name="Fhoula I."/>
            <person name="Ben Dhia O."/>
            <person name="Mahjoubi M."/>
            <person name="Ouzari H.I."/>
            <person name="Cherif A."/>
        </authorList>
    </citation>
    <scope>NUCLEOTIDE SEQUENCE [LARGE SCALE GENOMIC DNA]</scope>
    <source>
        <strain evidence="2 3">N11</strain>
    </source>
</reference>
<dbReference type="InterPro" id="IPR001296">
    <property type="entry name" value="Glyco_trans_1"/>
</dbReference>
<gene>
    <name evidence="2" type="ORF">ELS19_19325</name>
</gene>
<comment type="caution">
    <text evidence="2">The sequence shown here is derived from an EMBL/GenBank/DDBJ whole genome shotgun (WGS) entry which is preliminary data.</text>
</comment>
<dbReference type="Gene3D" id="3.40.50.2000">
    <property type="entry name" value="Glycogen Phosphorylase B"/>
    <property type="match status" value="2"/>
</dbReference>
<proteinExistence type="predicted"/>
<feature type="domain" description="Glycosyl transferase family 1" evidence="1">
    <location>
        <begin position="187"/>
        <end position="352"/>
    </location>
</feature>
<dbReference type="Pfam" id="PF00534">
    <property type="entry name" value="Glycos_transf_1"/>
    <property type="match status" value="1"/>
</dbReference>
<dbReference type="EMBL" id="RZHH01000003">
    <property type="protein sequence ID" value="RYJ08637.1"/>
    <property type="molecule type" value="Genomic_DNA"/>
</dbReference>
<organism evidence="2 3">
    <name type="scientific">Halogeometricum borinquense</name>
    <dbReference type="NCBI Taxonomy" id="60847"/>
    <lineage>
        <taxon>Archaea</taxon>
        <taxon>Methanobacteriati</taxon>
        <taxon>Methanobacteriota</taxon>
        <taxon>Stenosarchaea group</taxon>
        <taxon>Halobacteria</taxon>
        <taxon>Halobacteriales</taxon>
        <taxon>Haloferacaceae</taxon>
        <taxon>Halogeometricum</taxon>
    </lineage>
</organism>
<dbReference type="AlphaFoldDB" id="A0A482T6W1"/>
<dbReference type="CDD" id="cd03794">
    <property type="entry name" value="GT4_WbuB-like"/>
    <property type="match status" value="1"/>
</dbReference>